<name>A0A4S3ZVW3_9FLAO</name>
<keyword evidence="10" id="KW-1133">Transmembrane helix</keyword>
<keyword evidence="13" id="KW-1185">Reference proteome</keyword>
<dbReference type="CDD" id="cd09084">
    <property type="entry name" value="EEP-2"/>
    <property type="match status" value="1"/>
</dbReference>
<dbReference type="GO" id="GO:0004519">
    <property type="term" value="F:endonuclease activity"/>
    <property type="evidence" value="ECO:0007669"/>
    <property type="project" value="UniProtKB-KW"/>
</dbReference>
<keyword evidence="10" id="KW-0812">Transmembrane</keyword>
<dbReference type="PANTHER" id="PTHR15822">
    <property type="entry name" value="TRAF AND TNF RECEPTOR-ASSOCIATED PROTEIN"/>
    <property type="match status" value="1"/>
</dbReference>
<comment type="cofactor">
    <cofactor evidence="2">
        <name>Mg(2+)</name>
        <dbReference type="ChEBI" id="CHEBI:18420"/>
    </cofactor>
</comment>
<dbReference type="Proteomes" id="UP000307507">
    <property type="component" value="Unassembled WGS sequence"/>
</dbReference>
<keyword evidence="6" id="KW-0378">Hydrolase</keyword>
<evidence type="ECO:0000256" key="8">
    <source>
        <dbReference type="ARBA" id="ARBA00023204"/>
    </source>
</evidence>
<dbReference type="InterPro" id="IPR005135">
    <property type="entry name" value="Endo/exonuclease/phosphatase"/>
</dbReference>
<feature type="transmembrane region" description="Helical" evidence="10">
    <location>
        <begin position="38"/>
        <end position="61"/>
    </location>
</feature>
<evidence type="ECO:0000256" key="7">
    <source>
        <dbReference type="ARBA" id="ARBA00022842"/>
    </source>
</evidence>
<feature type="domain" description="Endonuclease/exonuclease/phosphatase" evidence="11">
    <location>
        <begin position="103"/>
        <end position="332"/>
    </location>
</feature>
<evidence type="ECO:0000313" key="12">
    <source>
        <dbReference type="EMBL" id="THF49965.1"/>
    </source>
</evidence>
<sequence length="364" mass="42619">MKNLSWFNKIVFFFNIVLTVLSFIAYVLPFLAPKLFPFLSVLTLVLPLMLILNLLFLFYWLIQFKKQVLLSLCVFLIGITFFNKFYKFSSKDLIAEEDDFVVMSYNVRLFNVFEWIKQDNVIDKIEAFVLSQNPDILCLQEYSNTQPVHFEGYKHQFIYMQGDKVKTGQAIFSKFPIVNGGNIKFPNSNNNVIFADIKKGRDTLRVYSMHLQSIKISPDIHEKIDEVKSKKIFRRISEAFAIQQMQSELIKQHKAECHFPLIICGDLNNSAFSYVYRNIKGNMKDAFEEAGKGFGKTYDYDYYPARIDYVFVDKRIEVKNFVNHDSFINSDHFPITTRLTLRDEAPQHPVTSDTEPKKQKNSRL</sequence>
<organism evidence="12 13">
    <name type="scientific">Flavobacterium supellecticarium</name>
    <dbReference type="NCBI Taxonomy" id="2565924"/>
    <lineage>
        <taxon>Bacteria</taxon>
        <taxon>Pseudomonadati</taxon>
        <taxon>Bacteroidota</taxon>
        <taxon>Flavobacteriia</taxon>
        <taxon>Flavobacteriales</taxon>
        <taxon>Flavobacteriaceae</taxon>
        <taxon>Flavobacterium</taxon>
    </lineage>
</organism>
<dbReference type="OrthoDB" id="635146at2"/>
<evidence type="ECO:0000313" key="13">
    <source>
        <dbReference type="Proteomes" id="UP000307507"/>
    </source>
</evidence>
<dbReference type="InterPro" id="IPR051547">
    <property type="entry name" value="TDP2-like"/>
</dbReference>
<keyword evidence="10" id="KW-0472">Membrane</keyword>
<dbReference type="PANTHER" id="PTHR15822:SF4">
    <property type="entry name" value="TYROSYL-DNA PHOSPHODIESTERASE 2"/>
    <property type="match status" value="1"/>
</dbReference>
<evidence type="ECO:0000256" key="3">
    <source>
        <dbReference type="ARBA" id="ARBA00022722"/>
    </source>
</evidence>
<keyword evidence="12" id="KW-0255">Endonuclease</keyword>
<dbReference type="InterPro" id="IPR036691">
    <property type="entry name" value="Endo/exonu/phosph_ase_sf"/>
</dbReference>
<reference evidence="12 13" key="1">
    <citation type="submission" date="2019-04" db="EMBL/GenBank/DDBJ databases">
        <title>Flavobacterium sp. nov. isolated from construction timber.</title>
        <authorList>
            <person name="Lin S.-Y."/>
            <person name="Chang C.-T."/>
            <person name="Young C.-C."/>
        </authorList>
    </citation>
    <scope>NUCLEOTIDE SEQUENCE [LARGE SCALE GENOMIC DNA]</scope>
    <source>
        <strain evidence="12 13">CC-CTC003</strain>
    </source>
</reference>
<feature type="region of interest" description="Disordered" evidence="9">
    <location>
        <begin position="344"/>
        <end position="364"/>
    </location>
</feature>
<accession>A0A4S3ZVW3</accession>
<dbReference type="Gene3D" id="3.60.10.10">
    <property type="entry name" value="Endonuclease/exonuclease/phosphatase"/>
    <property type="match status" value="1"/>
</dbReference>
<keyword evidence="4" id="KW-0479">Metal-binding</keyword>
<evidence type="ECO:0000256" key="4">
    <source>
        <dbReference type="ARBA" id="ARBA00022723"/>
    </source>
</evidence>
<dbReference type="GO" id="GO:0046872">
    <property type="term" value="F:metal ion binding"/>
    <property type="evidence" value="ECO:0007669"/>
    <property type="project" value="UniProtKB-KW"/>
</dbReference>
<dbReference type="EMBL" id="SSNZ01000004">
    <property type="protein sequence ID" value="THF49965.1"/>
    <property type="molecule type" value="Genomic_DNA"/>
</dbReference>
<evidence type="ECO:0000256" key="9">
    <source>
        <dbReference type="SAM" id="MobiDB-lite"/>
    </source>
</evidence>
<evidence type="ECO:0000256" key="5">
    <source>
        <dbReference type="ARBA" id="ARBA00022763"/>
    </source>
</evidence>
<keyword evidence="7" id="KW-0460">Magnesium</keyword>
<comment type="caution">
    <text evidence="12">The sequence shown here is derived from an EMBL/GenBank/DDBJ whole genome shotgun (WGS) entry which is preliminary data.</text>
</comment>
<evidence type="ECO:0000259" key="11">
    <source>
        <dbReference type="Pfam" id="PF03372"/>
    </source>
</evidence>
<dbReference type="GO" id="GO:0016787">
    <property type="term" value="F:hydrolase activity"/>
    <property type="evidence" value="ECO:0007669"/>
    <property type="project" value="UniProtKB-KW"/>
</dbReference>
<dbReference type="Pfam" id="PF03372">
    <property type="entry name" value="Exo_endo_phos"/>
    <property type="match status" value="1"/>
</dbReference>
<protein>
    <submittedName>
        <fullName evidence="12">Endonuclease</fullName>
    </submittedName>
</protein>
<evidence type="ECO:0000256" key="10">
    <source>
        <dbReference type="SAM" id="Phobius"/>
    </source>
</evidence>
<feature type="transmembrane region" description="Helical" evidence="10">
    <location>
        <begin position="12"/>
        <end position="32"/>
    </location>
</feature>
<keyword evidence="8" id="KW-0234">DNA repair</keyword>
<dbReference type="AlphaFoldDB" id="A0A4S3ZVW3"/>
<dbReference type="GO" id="GO:0006281">
    <property type="term" value="P:DNA repair"/>
    <property type="evidence" value="ECO:0007669"/>
    <property type="project" value="UniProtKB-KW"/>
</dbReference>
<dbReference type="RefSeq" id="WP_136403371.1">
    <property type="nucleotide sequence ID" value="NZ_SSNZ01000004.1"/>
</dbReference>
<gene>
    <name evidence="12" type="ORF">E6C50_11500</name>
</gene>
<comment type="cofactor">
    <cofactor evidence="1">
        <name>Mn(2+)</name>
        <dbReference type="ChEBI" id="CHEBI:29035"/>
    </cofactor>
</comment>
<evidence type="ECO:0000256" key="1">
    <source>
        <dbReference type="ARBA" id="ARBA00001936"/>
    </source>
</evidence>
<keyword evidence="3" id="KW-0540">Nuclease</keyword>
<dbReference type="SUPFAM" id="SSF56219">
    <property type="entry name" value="DNase I-like"/>
    <property type="match status" value="1"/>
</dbReference>
<evidence type="ECO:0000256" key="6">
    <source>
        <dbReference type="ARBA" id="ARBA00022801"/>
    </source>
</evidence>
<evidence type="ECO:0000256" key="2">
    <source>
        <dbReference type="ARBA" id="ARBA00001946"/>
    </source>
</evidence>
<feature type="transmembrane region" description="Helical" evidence="10">
    <location>
        <begin position="68"/>
        <end position="86"/>
    </location>
</feature>
<proteinExistence type="predicted"/>
<keyword evidence="5" id="KW-0227">DNA damage</keyword>